<keyword evidence="9" id="KW-0333">Golgi apparatus</keyword>
<evidence type="ECO:0000256" key="1">
    <source>
        <dbReference type="ARBA" id="ARBA00004222"/>
    </source>
</evidence>
<evidence type="ECO:0000259" key="13">
    <source>
        <dbReference type="Pfam" id="PF19533"/>
    </source>
</evidence>
<dbReference type="GO" id="GO:0005096">
    <property type="term" value="F:GTPase activator activity"/>
    <property type="evidence" value="ECO:0007669"/>
    <property type="project" value="UniProtKB-KW"/>
</dbReference>
<dbReference type="EMBL" id="JH431865">
    <property type="status" value="NOT_ANNOTATED_CDS"/>
    <property type="molecule type" value="Genomic_DNA"/>
</dbReference>
<dbReference type="PANTHER" id="PTHR21422:SF9">
    <property type="entry name" value="RAB3 GTPASE-ACTIVATING PROTEIN CATALYTIC SUBUNIT"/>
    <property type="match status" value="1"/>
</dbReference>
<evidence type="ECO:0000259" key="12">
    <source>
        <dbReference type="Pfam" id="PF13890"/>
    </source>
</evidence>
<keyword evidence="8" id="KW-0256">Endoplasmic reticulum</keyword>
<feature type="signal peptide" evidence="11">
    <location>
        <begin position="1"/>
        <end position="18"/>
    </location>
</feature>
<name>T1J5I1_STRMM</name>
<evidence type="ECO:0000256" key="6">
    <source>
        <dbReference type="ARBA" id="ARBA00022468"/>
    </source>
</evidence>
<dbReference type="Pfam" id="PF19533">
    <property type="entry name" value="Rab3-GAP_cat_C"/>
    <property type="match status" value="1"/>
</dbReference>
<dbReference type="Pfam" id="PF13890">
    <property type="entry name" value="Rab3-GTPase_cat"/>
    <property type="match status" value="1"/>
</dbReference>
<evidence type="ECO:0000256" key="3">
    <source>
        <dbReference type="ARBA" id="ARBA00004496"/>
    </source>
</evidence>
<evidence type="ECO:0000256" key="8">
    <source>
        <dbReference type="ARBA" id="ARBA00022824"/>
    </source>
</evidence>
<evidence type="ECO:0000256" key="4">
    <source>
        <dbReference type="ARBA" id="ARBA00008856"/>
    </source>
</evidence>
<dbReference type="EnsemblMetazoa" id="SMAR008883-RA">
    <property type="protein sequence ID" value="SMAR008883-PA"/>
    <property type="gene ID" value="SMAR008883"/>
</dbReference>
<dbReference type="InterPro" id="IPR026147">
    <property type="entry name" value="Rab3GAP1_conserved"/>
</dbReference>
<keyword evidence="15" id="KW-1185">Reference proteome</keyword>
<organism evidence="14 15">
    <name type="scientific">Strigamia maritima</name>
    <name type="common">European centipede</name>
    <name type="synonym">Geophilus maritimus</name>
    <dbReference type="NCBI Taxonomy" id="126957"/>
    <lineage>
        <taxon>Eukaryota</taxon>
        <taxon>Metazoa</taxon>
        <taxon>Ecdysozoa</taxon>
        <taxon>Arthropoda</taxon>
        <taxon>Myriapoda</taxon>
        <taxon>Chilopoda</taxon>
        <taxon>Pleurostigmophora</taxon>
        <taxon>Geophilomorpha</taxon>
        <taxon>Linotaeniidae</taxon>
        <taxon>Strigamia</taxon>
    </lineage>
</organism>
<feature type="compositionally biased region" description="Basic and acidic residues" evidence="10">
    <location>
        <begin position="63"/>
        <end position="78"/>
    </location>
</feature>
<evidence type="ECO:0000256" key="2">
    <source>
        <dbReference type="ARBA" id="ARBA00004240"/>
    </source>
</evidence>
<dbReference type="PANTHER" id="PTHR21422">
    <property type="entry name" value="RAB3 GTPASE-ACTIVATING PROTEIN CATALYTIC SUBUNIT"/>
    <property type="match status" value="1"/>
</dbReference>
<comment type="similarity">
    <text evidence="4">Belongs to the Rab3-GAP catalytic subunit family.</text>
</comment>
<dbReference type="OMA" id="CCISRRI"/>
<dbReference type="eggNOG" id="KOG2390">
    <property type="taxonomic scope" value="Eukaryota"/>
</dbReference>
<dbReference type="InterPro" id="IPR045700">
    <property type="entry name" value="Rab3GAP1"/>
</dbReference>
<sequence length="491" mass="55056">MFSYFSFPVMFFLTSIEAMSPFPFLRSSLLETGLPDLGCCLLHQKLQMLNCCIERKKIRENRETRQPRLRSEDERESSSDDEEFFECYDKTLSSTDVTSDAERPSSSTRERERPLSSVSSGSADGVFKDTVSQQPDGRLRRCGDLRLLKSEQPLYIPVTQEPTPMTEDLLEEHAEVLVQLGTDAQGTELRAKMQSACLLSDMEAFKAANPTCCLEDFVRWYSPRDWIQEDDEGKKGHLSTRMMLPGNIWTDVWETANAVPSRRQRRLFDDTREAEKVLHWLASLTVGQLVTHLMPVILHAALLTAANAVGENDSDSVEAIAQRISKMLRAPKVDVKRYEEIARLISGLEVTTARITSLRTKLSTPEGVPEIEKLILELLQQDEVQLVGAGRAPAGQAVVKLFTQAQKSLNMLIDADSSDEDIANSDDGSTMSKTHPAISEFPKPTAREFILRATVPRPAPYSTPTPQRLFCVLQSDETRLAGAFSQDTTFQ</sequence>
<dbReference type="InterPro" id="IPR045698">
    <property type="entry name" value="Rab3GAP1_C"/>
</dbReference>
<keyword evidence="11" id="KW-0732">Signal</keyword>
<evidence type="ECO:0000313" key="14">
    <source>
        <dbReference type="EnsemblMetazoa" id="SMAR008883-PA"/>
    </source>
</evidence>
<reference evidence="14" key="2">
    <citation type="submission" date="2015-02" db="UniProtKB">
        <authorList>
            <consortium name="EnsemblMetazoa"/>
        </authorList>
    </citation>
    <scope>IDENTIFICATION</scope>
</reference>
<accession>T1J5I1</accession>
<evidence type="ECO:0000256" key="9">
    <source>
        <dbReference type="ARBA" id="ARBA00023034"/>
    </source>
</evidence>
<dbReference type="AlphaFoldDB" id="T1J5I1"/>
<feature type="chain" id="PRO_5004579258" description="Rab3 GTPase-activating protein catalytic subunit" evidence="11">
    <location>
        <begin position="19"/>
        <end position="491"/>
    </location>
</feature>
<dbReference type="Proteomes" id="UP000014500">
    <property type="component" value="Unassembled WGS sequence"/>
</dbReference>
<dbReference type="GO" id="GO:0005783">
    <property type="term" value="C:endoplasmic reticulum"/>
    <property type="evidence" value="ECO:0007669"/>
    <property type="project" value="UniProtKB-SubCell"/>
</dbReference>
<dbReference type="HOGENOM" id="CLU_012561_0_0_1"/>
<dbReference type="PhylomeDB" id="T1J5I1"/>
<evidence type="ECO:0000313" key="15">
    <source>
        <dbReference type="Proteomes" id="UP000014500"/>
    </source>
</evidence>
<evidence type="ECO:0000256" key="10">
    <source>
        <dbReference type="SAM" id="MobiDB-lite"/>
    </source>
</evidence>
<evidence type="ECO:0000256" key="7">
    <source>
        <dbReference type="ARBA" id="ARBA00022490"/>
    </source>
</evidence>
<reference evidence="15" key="1">
    <citation type="submission" date="2011-05" db="EMBL/GenBank/DDBJ databases">
        <authorList>
            <person name="Richards S.R."/>
            <person name="Qu J."/>
            <person name="Jiang H."/>
            <person name="Jhangiani S.N."/>
            <person name="Agravi P."/>
            <person name="Goodspeed R."/>
            <person name="Gross S."/>
            <person name="Mandapat C."/>
            <person name="Jackson L."/>
            <person name="Mathew T."/>
            <person name="Pu L."/>
            <person name="Thornton R."/>
            <person name="Saada N."/>
            <person name="Wilczek-Boney K.B."/>
            <person name="Lee S."/>
            <person name="Kovar C."/>
            <person name="Wu Y."/>
            <person name="Scherer S.E."/>
            <person name="Worley K.C."/>
            <person name="Muzny D.M."/>
            <person name="Gibbs R."/>
        </authorList>
    </citation>
    <scope>NUCLEOTIDE SEQUENCE</scope>
    <source>
        <strain evidence="15">Brora</strain>
    </source>
</reference>
<protein>
    <recommendedName>
        <fullName evidence="5">Rab3 GTPase-activating protein catalytic subunit</fullName>
    </recommendedName>
</protein>
<keyword evidence="7" id="KW-0963">Cytoplasm</keyword>
<dbReference type="GO" id="GO:0005794">
    <property type="term" value="C:Golgi apparatus"/>
    <property type="evidence" value="ECO:0007669"/>
    <property type="project" value="UniProtKB-SubCell"/>
</dbReference>
<feature type="domain" description="Rab3GAP catalytic subunit C-terminal" evidence="13">
    <location>
        <begin position="293"/>
        <end position="490"/>
    </location>
</feature>
<dbReference type="STRING" id="126957.T1J5I1"/>
<comment type="subcellular location">
    <subcellularLocation>
        <location evidence="3">Cytoplasm</location>
    </subcellularLocation>
    <subcellularLocation>
        <location evidence="2">Endoplasmic reticulum</location>
    </subcellularLocation>
    <subcellularLocation>
        <location evidence="1">Golgi apparatus</location>
        <location evidence="1">cis-Golgi network</location>
    </subcellularLocation>
</comment>
<feature type="compositionally biased region" description="Basic and acidic residues" evidence="10">
    <location>
        <begin position="100"/>
        <end position="114"/>
    </location>
</feature>
<feature type="region of interest" description="Disordered" evidence="10">
    <location>
        <begin position="63"/>
        <end position="137"/>
    </location>
</feature>
<proteinExistence type="inferred from homology"/>
<evidence type="ECO:0000256" key="5">
    <source>
        <dbReference type="ARBA" id="ARBA00015817"/>
    </source>
</evidence>
<feature type="domain" description="Rab3GAP catalytic subunit conserved" evidence="12">
    <location>
        <begin position="133"/>
        <end position="281"/>
    </location>
</feature>
<keyword evidence="6" id="KW-0343">GTPase activation</keyword>
<evidence type="ECO:0000256" key="11">
    <source>
        <dbReference type="SAM" id="SignalP"/>
    </source>
</evidence>